<reference evidence="1 2" key="1">
    <citation type="submission" date="2015-01" db="EMBL/GenBank/DDBJ databases">
        <title>Complete genome of Pseudomonas batumici UCM B-321 producer of the batumin antibiotic with strong antistaphilococcal and potential anticancer activity.</title>
        <authorList>
            <person name="Klochko V.V."/>
            <person name="Zelena L.B."/>
            <person name="Elena K.A."/>
            <person name="Reva O.N."/>
        </authorList>
    </citation>
    <scope>NUCLEOTIDE SEQUENCE [LARGE SCALE GENOMIC DNA]</scope>
    <source>
        <strain evidence="1 2">UCM B-321</strain>
    </source>
</reference>
<keyword evidence="2" id="KW-1185">Reference proteome</keyword>
<sequence>MFLSATSLKVAPCWGGVQGGKRVSLLQLTSRADAPGMPLSAHGLCGSRLAGDGGRKIDASLEGLIAGKPAPTGLVSITALRAGACDQPRWRPRK</sequence>
<evidence type="ECO:0000313" key="1">
    <source>
        <dbReference type="EMBL" id="KIH85403.1"/>
    </source>
</evidence>
<dbReference type="Proteomes" id="UP000031535">
    <property type="component" value="Unassembled WGS sequence"/>
</dbReference>
<gene>
    <name evidence="1" type="ORF">UCMB321_0872</name>
</gene>
<evidence type="ECO:0000313" key="2">
    <source>
        <dbReference type="Proteomes" id="UP000031535"/>
    </source>
</evidence>
<dbReference type="EMBL" id="JXDG01000008">
    <property type="protein sequence ID" value="KIH85403.1"/>
    <property type="molecule type" value="Genomic_DNA"/>
</dbReference>
<organism evidence="1 2">
    <name type="scientific">Pseudomonas batumici</name>
    <dbReference type="NCBI Taxonomy" id="226910"/>
    <lineage>
        <taxon>Bacteria</taxon>
        <taxon>Pseudomonadati</taxon>
        <taxon>Pseudomonadota</taxon>
        <taxon>Gammaproteobacteria</taxon>
        <taxon>Pseudomonadales</taxon>
        <taxon>Pseudomonadaceae</taxon>
        <taxon>Pseudomonas</taxon>
    </lineage>
</organism>
<proteinExistence type="predicted"/>
<dbReference type="PATRIC" id="fig|226910.6.peg.865"/>
<comment type="caution">
    <text evidence="1">The sequence shown here is derived from an EMBL/GenBank/DDBJ whole genome shotgun (WGS) entry which is preliminary data.</text>
</comment>
<dbReference type="AlphaFoldDB" id="A0A0C2F2X2"/>
<dbReference type="STRING" id="226910.UCMB321_0872"/>
<name>A0A0C2F2X2_9PSED</name>
<protein>
    <submittedName>
        <fullName evidence="1">Uncharacterized protein</fullName>
    </submittedName>
</protein>
<accession>A0A0C2F2X2</accession>